<evidence type="ECO:0000256" key="2">
    <source>
        <dbReference type="SAM" id="MobiDB-lite"/>
    </source>
</evidence>
<dbReference type="Proteomes" id="UP000054549">
    <property type="component" value="Unassembled WGS sequence"/>
</dbReference>
<dbReference type="InParanoid" id="A0A0C2TBP4"/>
<dbReference type="InterPro" id="IPR023214">
    <property type="entry name" value="HAD_sf"/>
</dbReference>
<evidence type="ECO:0000313" key="3">
    <source>
        <dbReference type="EMBL" id="KIL64139.1"/>
    </source>
</evidence>
<reference evidence="3 4" key="1">
    <citation type="submission" date="2014-04" db="EMBL/GenBank/DDBJ databases">
        <title>Evolutionary Origins and Diversification of the Mycorrhizal Mutualists.</title>
        <authorList>
            <consortium name="DOE Joint Genome Institute"/>
            <consortium name="Mycorrhizal Genomics Consortium"/>
            <person name="Kohler A."/>
            <person name="Kuo A."/>
            <person name="Nagy L.G."/>
            <person name="Floudas D."/>
            <person name="Copeland A."/>
            <person name="Barry K.W."/>
            <person name="Cichocki N."/>
            <person name="Veneault-Fourrey C."/>
            <person name="LaButti K."/>
            <person name="Lindquist E.A."/>
            <person name="Lipzen A."/>
            <person name="Lundell T."/>
            <person name="Morin E."/>
            <person name="Murat C."/>
            <person name="Riley R."/>
            <person name="Ohm R."/>
            <person name="Sun H."/>
            <person name="Tunlid A."/>
            <person name="Henrissat B."/>
            <person name="Grigoriev I.V."/>
            <person name="Hibbett D.S."/>
            <person name="Martin F."/>
        </authorList>
    </citation>
    <scope>NUCLEOTIDE SEQUENCE [LARGE SCALE GENOMIC DNA]</scope>
    <source>
        <strain evidence="3 4">Koide BX008</strain>
    </source>
</reference>
<dbReference type="InterPro" id="IPR036412">
    <property type="entry name" value="HAD-like_sf"/>
</dbReference>
<dbReference type="GO" id="GO:0016787">
    <property type="term" value="F:hydrolase activity"/>
    <property type="evidence" value="ECO:0007669"/>
    <property type="project" value="UniProtKB-KW"/>
</dbReference>
<evidence type="ECO:0008006" key="5">
    <source>
        <dbReference type="Google" id="ProtNLM"/>
    </source>
</evidence>
<proteinExistence type="predicted"/>
<evidence type="ECO:0000313" key="4">
    <source>
        <dbReference type="Proteomes" id="UP000054549"/>
    </source>
</evidence>
<feature type="compositionally biased region" description="Low complexity" evidence="2">
    <location>
        <begin position="93"/>
        <end position="106"/>
    </location>
</feature>
<dbReference type="Gene3D" id="1.10.150.750">
    <property type="match status" value="1"/>
</dbReference>
<gene>
    <name evidence="3" type="ORF">M378DRAFT_163615</name>
</gene>
<dbReference type="Gene3D" id="3.40.50.1000">
    <property type="entry name" value="HAD superfamily/HAD-like"/>
    <property type="match status" value="1"/>
</dbReference>
<feature type="region of interest" description="Disordered" evidence="2">
    <location>
        <begin position="85"/>
        <end position="111"/>
    </location>
</feature>
<dbReference type="OrthoDB" id="20198at2759"/>
<protein>
    <recommendedName>
        <fullName evidence="5">Haloalkanoic acid dehalogenase</fullName>
    </recommendedName>
</protein>
<evidence type="ECO:0000256" key="1">
    <source>
        <dbReference type="ARBA" id="ARBA00022801"/>
    </source>
</evidence>
<keyword evidence="1" id="KW-0378">Hydrolase</keyword>
<dbReference type="HOGENOM" id="CLU_045011_3_2_1"/>
<dbReference type="PANTHER" id="PTHR43316:SF9">
    <property type="entry name" value="ACID DEHALOGENASE, PUTATIVE (AFU_ORTHOLOGUE AFUA_6G14460)-RELATED"/>
    <property type="match status" value="1"/>
</dbReference>
<dbReference type="EMBL" id="KN818252">
    <property type="protein sequence ID" value="KIL64139.1"/>
    <property type="molecule type" value="Genomic_DNA"/>
</dbReference>
<keyword evidence="4" id="KW-1185">Reference proteome</keyword>
<accession>A0A0C2TBP4</accession>
<dbReference type="SUPFAM" id="SSF56784">
    <property type="entry name" value="HAD-like"/>
    <property type="match status" value="1"/>
</dbReference>
<sequence>MAKLTDYEVLVFDVYGTLVDWETGLYDALQPLLTKYPVSASWDRKEALMAYMSVERDLQAQYPDMLYFDLLLNVHKTLDQRLKSLSEQDAGEETNTTEAASTSEAISTEDDTHTTFATTIRQWRAFPDSTEALRELANHFRLCVLSNVDYDSFRYAHARLSEGHDVSLTPKKLSLYSYPRENNPNRHWFPRSAPDDNKSPFTLVLTSEEVKAYKPSLVGFRAFLQCVCSDPRLLGEEGKSAEEVKEKVLVVAQSLPHDHVPARELGIKSVWIDRQSAVTCNELPDGAGQKWTWRFETLGEMVDAVKAELAQR</sequence>
<name>A0A0C2TBP4_AMAMK</name>
<dbReference type="STRING" id="946122.A0A0C2TBP4"/>
<organism evidence="3 4">
    <name type="scientific">Amanita muscaria (strain Koide BX008)</name>
    <dbReference type="NCBI Taxonomy" id="946122"/>
    <lineage>
        <taxon>Eukaryota</taxon>
        <taxon>Fungi</taxon>
        <taxon>Dikarya</taxon>
        <taxon>Basidiomycota</taxon>
        <taxon>Agaricomycotina</taxon>
        <taxon>Agaricomycetes</taxon>
        <taxon>Agaricomycetidae</taxon>
        <taxon>Agaricales</taxon>
        <taxon>Pluteineae</taxon>
        <taxon>Amanitaceae</taxon>
        <taxon>Amanita</taxon>
    </lineage>
</organism>
<dbReference type="PANTHER" id="PTHR43316">
    <property type="entry name" value="HYDROLASE, HALOACID DELAHOGENASE-RELATED"/>
    <property type="match status" value="1"/>
</dbReference>
<dbReference type="InterPro" id="IPR051540">
    <property type="entry name" value="S-2-haloacid_dehalogenase"/>
</dbReference>
<dbReference type="AlphaFoldDB" id="A0A0C2TBP4"/>